<organism evidence="1 2">
    <name type="scientific">Tetranychus urticae</name>
    <name type="common">Two-spotted spider mite</name>
    <dbReference type="NCBI Taxonomy" id="32264"/>
    <lineage>
        <taxon>Eukaryota</taxon>
        <taxon>Metazoa</taxon>
        <taxon>Ecdysozoa</taxon>
        <taxon>Arthropoda</taxon>
        <taxon>Chelicerata</taxon>
        <taxon>Arachnida</taxon>
        <taxon>Acari</taxon>
        <taxon>Acariformes</taxon>
        <taxon>Trombidiformes</taxon>
        <taxon>Prostigmata</taxon>
        <taxon>Eleutherengona</taxon>
        <taxon>Raphignathae</taxon>
        <taxon>Tetranychoidea</taxon>
        <taxon>Tetranychidae</taxon>
        <taxon>Tetranychus</taxon>
    </lineage>
</organism>
<dbReference type="AlphaFoldDB" id="T1KEC2"/>
<keyword evidence="2" id="KW-1185">Reference proteome</keyword>
<dbReference type="Proteomes" id="UP000015104">
    <property type="component" value="Unassembled WGS sequence"/>
</dbReference>
<dbReference type="HOGENOM" id="CLU_2515557_0_0_1"/>
<reference evidence="1" key="2">
    <citation type="submission" date="2015-06" db="UniProtKB">
        <authorList>
            <consortium name="EnsemblMetazoa"/>
        </authorList>
    </citation>
    <scope>IDENTIFICATION</scope>
</reference>
<sequence>MLLIIEFDSLSTNEFNLRWIETPFNKLMFLLLNYQHFSWATLYYDDEMEPEGPFLGAQNSQVKTAKLKTAKSKMAKVRTAKYKAA</sequence>
<accession>T1KEC2</accession>
<name>T1KEC2_TETUR</name>
<evidence type="ECO:0000313" key="2">
    <source>
        <dbReference type="Proteomes" id="UP000015104"/>
    </source>
</evidence>
<evidence type="ECO:0000313" key="1">
    <source>
        <dbReference type="EnsemblMetazoa" id="tetur09g06070.1"/>
    </source>
</evidence>
<reference evidence="2" key="1">
    <citation type="submission" date="2011-08" db="EMBL/GenBank/DDBJ databases">
        <authorList>
            <person name="Rombauts S."/>
        </authorList>
    </citation>
    <scope>NUCLEOTIDE SEQUENCE</scope>
    <source>
        <strain evidence="2">London</strain>
    </source>
</reference>
<protein>
    <submittedName>
        <fullName evidence="1">Uncharacterized protein</fullName>
    </submittedName>
</protein>
<dbReference type="EnsemblMetazoa" id="tetur09g06070.1">
    <property type="protein sequence ID" value="tetur09g06070.1"/>
    <property type="gene ID" value="tetur09g06070"/>
</dbReference>
<proteinExistence type="predicted"/>
<dbReference type="EMBL" id="CAEY01002034">
    <property type="status" value="NOT_ANNOTATED_CDS"/>
    <property type="molecule type" value="Genomic_DNA"/>
</dbReference>